<evidence type="ECO:0000313" key="6">
    <source>
        <dbReference type="Proteomes" id="UP000283946"/>
    </source>
</evidence>
<dbReference type="Pfam" id="PF13359">
    <property type="entry name" value="DDE_Tnp_4"/>
    <property type="match status" value="1"/>
</dbReference>
<dbReference type="InterPro" id="IPR027805">
    <property type="entry name" value="Transposase_HTH_dom"/>
</dbReference>
<dbReference type="InterPro" id="IPR027806">
    <property type="entry name" value="HARBI1_dom"/>
</dbReference>
<proteinExistence type="predicted"/>
<dbReference type="EMBL" id="CP028130">
    <property type="protein sequence ID" value="AZZ55092.1"/>
    <property type="molecule type" value="Genomic_DNA"/>
</dbReference>
<dbReference type="PANTHER" id="PTHR23080:SF143">
    <property type="entry name" value="SI:DKEY-56D12.4"/>
    <property type="match status" value="1"/>
</dbReference>
<comment type="cofactor">
    <cofactor evidence="1">
        <name>a divalent metal cation</name>
        <dbReference type="ChEBI" id="CHEBI:60240"/>
    </cofactor>
</comment>
<gene>
    <name evidence="5" type="ORF">C7V51_03720</name>
</gene>
<accession>A0AAD1ELG8</accession>
<evidence type="ECO:0000313" key="5">
    <source>
        <dbReference type="EMBL" id="AZZ55092.1"/>
    </source>
</evidence>
<dbReference type="AlphaFoldDB" id="A0AAD1ELG8"/>
<dbReference type="Pfam" id="PF13613">
    <property type="entry name" value="HTH_Tnp_4"/>
    <property type="match status" value="1"/>
</dbReference>
<protein>
    <submittedName>
        <fullName evidence="5">Transposase</fullName>
    </submittedName>
</protein>
<dbReference type="GO" id="GO:0046872">
    <property type="term" value="F:metal ion binding"/>
    <property type="evidence" value="ECO:0007669"/>
    <property type="project" value="UniProtKB-KW"/>
</dbReference>
<feature type="domain" description="DDE Tnp4" evidence="3">
    <location>
        <begin position="102"/>
        <end position="247"/>
    </location>
</feature>
<dbReference type="PANTHER" id="PTHR23080">
    <property type="entry name" value="THAP DOMAIN PROTEIN"/>
    <property type="match status" value="1"/>
</dbReference>
<dbReference type="Proteomes" id="UP000283946">
    <property type="component" value="Chromosome"/>
</dbReference>
<reference evidence="5 6" key="1">
    <citation type="submission" date="2018-03" db="EMBL/GenBank/DDBJ databases">
        <title>Bacteriophage NCPPB3778 and a type I-E CRISPR drive the evolution of the US Biological Select Agent, Rathayibacter toxicus.</title>
        <authorList>
            <person name="Davis E.W.II."/>
            <person name="Tabima J.F."/>
            <person name="Weisberg A.J."/>
            <person name="Dantas Lopes L."/>
            <person name="Wiseman M.S."/>
            <person name="Wiseman M.S."/>
            <person name="Pupko T."/>
            <person name="Belcher M.S."/>
            <person name="Sechler A.J."/>
            <person name="Tancos M.A."/>
            <person name="Schroeder B.K."/>
            <person name="Murray T.D."/>
            <person name="Luster D.G."/>
            <person name="Schneider W.L."/>
            <person name="Rogers E."/>
            <person name="Andreote F.D."/>
            <person name="Grunwald N.J."/>
            <person name="Putnam M.L."/>
            <person name="Chang J.H."/>
        </authorList>
    </citation>
    <scope>NUCLEOTIDE SEQUENCE [LARGE SCALE GENOMIC DNA]</scope>
    <source>
        <strain evidence="5 6">NCCPB 2253</strain>
    </source>
</reference>
<evidence type="ECO:0000256" key="1">
    <source>
        <dbReference type="ARBA" id="ARBA00001968"/>
    </source>
</evidence>
<dbReference type="KEGG" id="ria:C7V51_03720"/>
<organism evidence="5 6">
    <name type="scientific">Rathayibacter iranicus</name>
    <dbReference type="NCBI Taxonomy" id="59737"/>
    <lineage>
        <taxon>Bacteria</taxon>
        <taxon>Bacillati</taxon>
        <taxon>Actinomycetota</taxon>
        <taxon>Actinomycetes</taxon>
        <taxon>Micrococcales</taxon>
        <taxon>Microbacteriaceae</taxon>
        <taxon>Rathayibacter</taxon>
    </lineage>
</organism>
<feature type="domain" description="Transposase Helix-turn-helix" evidence="4">
    <location>
        <begin position="35"/>
        <end position="84"/>
    </location>
</feature>
<name>A0AAD1ELG8_9MICO</name>
<sequence>MYHTTGFTTTEITELCALVAPHIPKRRRTTGRKPALSFFRSVAVTLTYLRRHHVQHELAERFGTSQATISRTITAFVPALTVALTDWVPTVDDLDSNGQYIIDGSLLPCWSWRNRPDLYSGKHKRTGVTVQISCTLDGQLAWVSDPFPGSVHDTKALRESGFLDTTDNKPRHFGDRGYTGLNMITPHKKHASRELADAEKQFNRQVNRIRYRVEQAIAHLKTWRILHTDYRRPYETFAETITAIIGLKFYRKSF</sequence>
<evidence type="ECO:0000256" key="2">
    <source>
        <dbReference type="ARBA" id="ARBA00022723"/>
    </source>
</evidence>
<evidence type="ECO:0000259" key="4">
    <source>
        <dbReference type="Pfam" id="PF13613"/>
    </source>
</evidence>
<evidence type="ECO:0000259" key="3">
    <source>
        <dbReference type="Pfam" id="PF13359"/>
    </source>
</evidence>
<keyword evidence="2" id="KW-0479">Metal-binding</keyword>